<dbReference type="InterPro" id="IPR052922">
    <property type="entry name" value="Cytidylate_Kinase-2"/>
</dbReference>
<dbReference type="Proteomes" id="UP000622648">
    <property type="component" value="Unassembled WGS sequence"/>
</dbReference>
<dbReference type="AlphaFoldDB" id="A0A4R2HLS7"/>
<protein>
    <submittedName>
        <fullName evidence="2">Adenylate kinase family enzyme</fullName>
    </submittedName>
</protein>
<dbReference type="EMBL" id="BMJO01000001">
    <property type="protein sequence ID" value="GGE42406.1"/>
    <property type="molecule type" value="Genomic_DNA"/>
</dbReference>
<dbReference type="NCBIfam" id="NF004861">
    <property type="entry name" value="PRK06217.1"/>
    <property type="match status" value="1"/>
</dbReference>
<accession>A0A4R2HLS7</accession>
<sequence length="180" mass="21142">MKIHLFGASASGVTTLGNALGKKLNIPYFDSDQYFWLPTDPPFISKRDPIERNQLIKAALTETDHWIFGGSSVSWGNNVFPEFDLIVFLWIPPEVRMRRLKEREFERYGSAIYDDPERIKKYNEFMEWAAQYDIDPKESGFTGRSLKVHEDWIKGLNREVLEIRGDFSVEERIQKIMKYL</sequence>
<comment type="caution">
    <text evidence="2">The sequence shown here is derived from an EMBL/GenBank/DDBJ whole genome shotgun (WGS) entry which is preliminary data.</text>
</comment>
<keyword evidence="2" id="KW-0808">Transferase</keyword>
<name>A0A4R2HLS7_9SPHI</name>
<dbReference type="GO" id="GO:0016301">
    <property type="term" value="F:kinase activity"/>
    <property type="evidence" value="ECO:0007669"/>
    <property type="project" value="UniProtKB-KW"/>
</dbReference>
<dbReference type="Proteomes" id="UP000295684">
    <property type="component" value="Unassembled WGS sequence"/>
</dbReference>
<evidence type="ECO:0000313" key="2">
    <source>
        <dbReference type="EMBL" id="TCO31070.1"/>
    </source>
</evidence>
<organism evidence="2 3">
    <name type="scientific">Pedobacter psychrotolerans</name>
    <dbReference type="NCBI Taxonomy" id="1843235"/>
    <lineage>
        <taxon>Bacteria</taxon>
        <taxon>Pseudomonadati</taxon>
        <taxon>Bacteroidota</taxon>
        <taxon>Sphingobacteriia</taxon>
        <taxon>Sphingobacteriales</taxon>
        <taxon>Sphingobacteriaceae</taxon>
        <taxon>Pedobacter</taxon>
    </lineage>
</organism>
<evidence type="ECO:0000313" key="1">
    <source>
        <dbReference type="EMBL" id="GGE42406.1"/>
    </source>
</evidence>
<dbReference type="SUPFAM" id="SSF52540">
    <property type="entry name" value="P-loop containing nucleoside triphosphate hydrolases"/>
    <property type="match status" value="1"/>
</dbReference>
<dbReference type="Gene3D" id="3.40.50.300">
    <property type="entry name" value="P-loop containing nucleotide triphosphate hydrolases"/>
    <property type="match status" value="1"/>
</dbReference>
<evidence type="ECO:0000313" key="3">
    <source>
        <dbReference type="Proteomes" id="UP000295684"/>
    </source>
</evidence>
<keyword evidence="2" id="KW-0418">Kinase</keyword>
<dbReference type="EMBL" id="SLWO01000001">
    <property type="protein sequence ID" value="TCO31070.1"/>
    <property type="molecule type" value="Genomic_DNA"/>
</dbReference>
<dbReference type="PANTHER" id="PTHR37816:SF2">
    <property type="entry name" value="DNA TOPOLOGY MODULATION PROTEIN FLAR-RELATED PROTEIN"/>
    <property type="match status" value="1"/>
</dbReference>
<gene>
    <name evidence="1" type="primary">yqaC</name>
    <name evidence="2" type="ORF">EV200_101517</name>
    <name evidence="1" type="ORF">GCM10011413_05430</name>
</gene>
<reference evidence="1" key="1">
    <citation type="journal article" date="2014" name="Int. J. Syst. Evol. Microbiol.">
        <title>Complete genome of a new Firmicutes species belonging to the dominant human colonic microbiota ('Ruminococcus bicirculans') reveals two chromosomes and a selective capacity to utilize plant glucans.</title>
        <authorList>
            <consortium name="NISC Comparative Sequencing Program"/>
            <person name="Wegmann U."/>
            <person name="Louis P."/>
            <person name="Goesmann A."/>
            <person name="Henrissat B."/>
            <person name="Duncan S.H."/>
            <person name="Flint H.J."/>
        </authorList>
    </citation>
    <scope>NUCLEOTIDE SEQUENCE</scope>
    <source>
        <strain evidence="1">CGMCC 1.15644</strain>
    </source>
</reference>
<reference evidence="1" key="4">
    <citation type="submission" date="2024-05" db="EMBL/GenBank/DDBJ databases">
        <authorList>
            <person name="Sun Q."/>
            <person name="Zhou Y."/>
        </authorList>
    </citation>
    <scope>NUCLEOTIDE SEQUENCE</scope>
    <source>
        <strain evidence="1">CGMCC 1.15644</strain>
    </source>
</reference>
<dbReference type="OrthoDB" id="9813917at2"/>
<dbReference type="PANTHER" id="PTHR37816">
    <property type="entry name" value="YALI0E33011P"/>
    <property type="match status" value="1"/>
</dbReference>
<reference evidence="4" key="2">
    <citation type="journal article" date="2019" name="Int. J. Syst. Evol. Microbiol.">
        <title>The Global Catalogue of Microorganisms (GCM) 10K type strain sequencing project: providing services to taxonomists for standard genome sequencing and annotation.</title>
        <authorList>
            <consortium name="The Broad Institute Genomics Platform"/>
            <consortium name="The Broad Institute Genome Sequencing Center for Infectious Disease"/>
            <person name="Wu L."/>
            <person name="Ma J."/>
        </authorList>
    </citation>
    <scope>NUCLEOTIDE SEQUENCE [LARGE SCALE GENOMIC DNA]</scope>
    <source>
        <strain evidence="4">CGMCC 1.15644</strain>
    </source>
</reference>
<dbReference type="RefSeq" id="WP_132529221.1">
    <property type="nucleotide sequence ID" value="NZ_BMJO01000001.1"/>
</dbReference>
<reference evidence="2 3" key="3">
    <citation type="submission" date="2019-03" db="EMBL/GenBank/DDBJ databases">
        <title>Genomic Encyclopedia of Type Strains, Phase IV (KMG-IV): sequencing the most valuable type-strain genomes for metagenomic binning, comparative biology and taxonomic classification.</title>
        <authorList>
            <person name="Goeker M."/>
        </authorList>
    </citation>
    <scope>NUCLEOTIDE SEQUENCE [LARGE SCALE GENOMIC DNA]</scope>
    <source>
        <strain evidence="2 3">DSM 103236</strain>
    </source>
</reference>
<proteinExistence type="predicted"/>
<dbReference type="InterPro" id="IPR027417">
    <property type="entry name" value="P-loop_NTPase"/>
</dbReference>
<keyword evidence="4" id="KW-1185">Reference proteome</keyword>
<evidence type="ECO:0000313" key="4">
    <source>
        <dbReference type="Proteomes" id="UP000622648"/>
    </source>
</evidence>